<name>A0ABU0LBG1_XANAG</name>
<comment type="caution">
    <text evidence="1">The sequence shown here is derived from an EMBL/GenBank/DDBJ whole genome shotgun (WGS) entry which is preliminary data.</text>
</comment>
<accession>A0ABU0LBG1</accession>
<dbReference type="EMBL" id="JAUSVY010000002">
    <property type="protein sequence ID" value="MDQ0504446.1"/>
    <property type="molecule type" value="Genomic_DNA"/>
</dbReference>
<evidence type="ECO:0000313" key="1">
    <source>
        <dbReference type="EMBL" id="MDQ0504446.1"/>
    </source>
</evidence>
<protein>
    <recommendedName>
        <fullName evidence="3">DUF397 domain-containing protein</fullName>
    </recommendedName>
</protein>
<proteinExistence type="predicted"/>
<evidence type="ECO:0000313" key="2">
    <source>
        <dbReference type="Proteomes" id="UP001241747"/>
    </source>
</evidence>
<sequence length="44" mass="4665">MADAQLAGFSGERRRADEDECVVAGAVDGVGVDARQINMVSLER</sequence>
<dbReference type="Proteomes" id="UP001241747">
    <property type="component" value="Unassembled WGS sequence"/>
</dbReference>
<gene>
    <name evidence="1" type="ORF">QOZ94_001220</name>
</gene>
<reference evidence="1 2" key="1">
    <citation type="submission" date="2023-07" db="EMBL/GenBank/DDBJ databases">
        <title>Genomic Encyclopedia of Type Strains, Phase IV (KMG-IV): sequencing the most valuable type-strain genomes for metagenomic binning, comparative biology and taxonomic classification.</title>
        <authorList>
            <person name="Goeker M."/>
        </authorList>
    </citation>
    <scope>NUCLEOTIDE SEQUENCE [LARGE SCALE GENOMIC DNA]</scope>
    <source>
        <strain evidence="1 2">DSM 3770</strain>
    </source>
</reference>
<evidence type="ECO:0008006" key="3">
    <source>
        <dbReference type="Google" id="ProtNLM"/>
    </source>
</evidence>
<keyword evidence="2" id="KW-1185">Reference proteome</keyword>
<organism evidence="1 2">
    <name type="scientific">Xanthobacter agilis</name>
    <dbReference type="NCBI Taxonomy" id="47492"/>
    <lineage>
        <taxon>Bacteria</taxon>
        <taxon>Pseudomonadati</taxon>
        <taxon>Pseudomonadota</taxon>
        <taxon>Alphaproteobacteria</taxon>
        <taxon>Hyphomicrobiales</taxon>
        <taxon>Xanthobacteraceae</taxon>
        <taxon>Xanthobacter</taxon>
    </lineage>
</organism>